<dbReference type="RefSeq" id="XP_049138613.1">
    <property type="nucleotide sequence ID" value="XM_049281470.1"/>
</dbReference>
<dbReference type="Proteomes" id="UP000830671">
    <property type="component" value="Chromosome 2"/>
</dbReference>
<evidence type="ECO:0000313" key="1">
    <source>
        <dbReference type="EMBL" id="UQC76972.1"/>
    </source>
</evidence>
<evidence type="ECO:0000313" key="2">
    <source>
        <dbReference type="Proteomes" id="UP000830671"/>
    </source>
</evidence>
<sequence length="42" mass="4425">MRYGVSAAGDACMQSGAAATKFIDCVCLTQHPEMAFVTTPML</sequence>
<gene>
    <name evidence="1" type="ORF">CLUP02_02438</name>
</gene>
<organism evidence="1 2">
    <name type="scientific">Colletotrichum lupini</name>
    <dbReference type="NCBI Taxonomy" id="145971"/>
    <lineage>
        <taxon>Eukaryota</taxon>
        <taxon>Fungi</taxon>
        <taxon>Dikarya</taxon>
        <taxon>Ascomycota</taxon>
        <taxon>Pezizomycotina</taxon>
        <taxon>Sordariomycetes</taxon>
        <taxon>Hypocreomycetidae</taxon>
        <taxon>Glomerellales</taxon>
        <taxon>Glomerellaceae</taxon>
        <taxon>Colletotrichum</taxon>
        <taxon>Colletotrichum acutatum species complex</taxon>
    </lineage>
</organism>
<protein>
    <submittedName>
        <fullName evidence="1">Uncharacterized protein</fullName>
    </submittedName>
</protein>
<reference evidence="1" key="1">
    <citation type="journal article" date="2021" name="Mol. Plant Microbe Interact.">
        <title>Complete Genome Sequence of the Plant-Pathogenic Fungus Colletotrichum lupini.</title>
        <authorList>
            <person name="Baroncelli R."/>
            <person name="Pensec F."/>
            <person name="Da Lio D."/>
            <person name="Boufleur T."/>
            <person name="Vicente I."/>
            <person name="Sarrocco S."/>
            <person name="Picot A."/>
            <person name="Baraldi E."/>
            <person name="Sukno S."/>
            <person name="Thon M."/>
            <person name="Le Floch G."/>
        </authorList>
    </citation>
    <scope>NUCLEOTIDE SEQUENCE</scope>
    <source>
        <strain evidence="1">IMI 504893</strain>
    </source>
</reference>
<keyword evidence="2" id="KW-1185">Reference proteome</keyword>
<dbReference type="KEGG" id="clup:CLUP02_02438"/>
<dbReference type="GeneID" id="73336480"/>
<proteinExistence type="predicted"/>
<name>A0A9Q8WBS2_9PEZI</name>
<dbReference type="EMBL" id="CP019474">
    <property type="protein sequence ID" value="UQC76972.1"/>
    <property type="molecule type" value="Genomic_DNA"/>
</dbReference>
<accession>A0A9Q8WBS2</accession>
<dbReference type="AlphaFoldDB" id="A0A9Q8WBS2"/>